<gene>
    <name evidence="8" type="primary">LOC106474954</name>
</gene>
<proteinExistence type="predicted"/>
<name>A0ABM1BYJ1_LIMPO</name>
<dbReference type="InterPro" id="IPR011701">
    <property type="entry name" value="MFS"/>
</dbReference>
<accession>A0ABM1BYJ1</accession>
<keyword evidence="3 5" id="KW-1133">Transmembrane helix</keyword>
<evidence type="ECO:0000313" key="8">
    <source>
        <dbReference type="RefSeq" id="XP_013791109.2"/>
    </source>
</evidence>
<protein>
    <submittedName>
        <fullName evidence="8">Sugar phosphate exchanger 3-like</fullName>
    </submittedName>
</protein>
<evidence type="ECO:0000259" key="6">
    <source>
        <dbReference type="PROSITE" id="PS50850"/>
    </source>
</evidence>
<keyword evidence="4 5" id="KW-0472">Membrane</keyword>
<feature type="transmembrane region" description="Helical" evidence="5">
    <location>
        <begin position="48"/>
        <end position="69"/>
    </location>
</feature>
<reference evidence="8" key="1">
    <citation type="submission" date="2025-08" db="UniProtKB">
        <authorList>
            <consortium name="RefSeq"/>
        </authorList>
    </citation>
    <scope>IDENTIFICATION</scope>
    <source>
        <tissue evidence="8">Muscle</tissue>
    </source>
</reference>
<feature type="domain" description="Major facilitator superfamily (MFS) profile" evidence="6">
    <location>
        <begin position="1"/>
        <end position="312"/>
    </location>
</feature>
<evidence type="ECO:0000256" key="3">
    <source>
        <dbReference type="ARBA" id="ARBA00022989"/>
    </source>
</evidence>
<keyword evidence="7" id="KW-1185">Reference proteome</keyword>
<dbReference type="InterPro" id="IPR020846">
    <property type="entry name" value="MFS_dom"/>
</dbReference>
<dbReference type="Gene3D" id="1.20.1250.20">
    <property type="entry name" value="MFS general substrate transporter like domains"/>
    <property type="match status" value="2"/>
</dbReference>
<sequence>KWNKRHMFDDSYDASLFLGTLDTVFMVSYSVGLFISGALGDRFDLRKVLAIGMWLSAIMTFLFGTLSGWLKIYNYYWYVAFWLLGGLAQSSGWPCVLAIIGNWFGKSSRGLVTGLWGASPSIGNIIGAYTVASVLHFGYEYAFLVPALLMFAWGIVVYFSVIPSPRDVGLPDVAEDEALSGDREPLLRPDHPGFTESADSDEIPLLLRPDAISFCHALFIPGVIPYSLAYACLKLVNYSFFFWLPYYLQSKYGWKEAVADRLSVWYDVGGIIGGVLIGLASDKLGVRSPLMGIMLLLSPLSLFIYKGRNIYV</sequence>
<evidence type="ECO:0000256" key="4">
    <source>
        <dbReference type="ARBA" id="ARBA00023136"/>
    </source>
</evidence>
<dbReference type="RefSeq" id="XP_013791109.2">
    <property type="nucleotide sequence ID" value="XM_013935655.2"/>
</dbReference>
<evidence type="ECO:0000313" key="7">
    <source>
        <dbReference type="Proteomes" id="UP000694941"/>
    </source>
</evidence>
<feature type="transmembrane region" description="Helical" evidence="5">
    <location>
        <begin position="112"/>
        <end position="135"/>
    </location>
</feature>
<dbReference type="SUPFAM" id="SSF103473">
    <property type="entry name" value="MFS general substrate transporter"/>
    <property type="match status" value="1"/>
</dbReference>
<feature type="transmembrane region" description="Helical" evidence="5">
    <location>
        <begin position="141"/>
        <end position="161"/>
    </location>
</feature>
<evidence type="ECO:0000256" key="1">
    <source>
        <dbReference type="ARBA" id="ARBA00004141"/>
    </source>
</evidence>
<feature type="transmembrane region" description="Helical" evidence="5">
    <location>
        <begin position="16"/>
        <end position="36"/>
    </location>
</feature>
<dbReference type="Proteomes" id="UP000694941">
    <property type="component" value="Unplaced"/>
</dbReference>
<evidence type="ECO:0000256" key="2">
    <source>
        <dbReference type="ARBA" id="ARBA00022692"/>
    </source>
</evidence>
<keyword evidence="2 5" id="KW-0812">Transmembrane</keyword>
<comment type="subcellular location">
    <subcellularLocation>
        <location evidence="1">Membrane</location>
        <topology evidence="1">Multi-pass membrane protein</topology>
    </subcellularLocation>
</comment>
<dbReference type="Pfam" id="PF07690">
    <property type="entry name" value="MFS_1"/>
    <property type="match status" value="1"/>
</dbReference>
<organism evidence="7 8">
    <name type="scientific">Limulus polyphemus</name>
    <name type="common">Atlantic horseshoe crab</name>
    <dbReference type="NCBI Taxonomy" id="6850"/>
    <lineage>
        <taxon>Eukaryota</taxon>
        <taxon>Metazoa</taxon>
        <taxon>Ecdysozoa</taxon>
        <taxon>Arthropoda</taxon>
        <taxon>Chelicerata</taxon>
        <taxon>Merostomata</taxon>
        <taxon>Xiphosura</taxon>
        <taxon>Limulidae</taxon>
        <taxon>Limulus</taxon>
    </lineage>
</organism>
<feature type="transmembrane region" description="Helical" evidence="5">
    <location>
        <begin position="75"/>
        <end position="100"/>
    </location>
</feature>
<feature type="transmembrane region" description="Helical" evidence="5">
    <location>
        <begin position="288"/>
        <end position="305"/>
    </location>
</feature>
<dbReference type="PANTHER" id="PTHR43184">
    <property type="entry name" value="MAJOR FACILITATOR SUPERFAMILY TRANSPORTER 16, ISOFORM B"/>
    <property type="match status" value="1"/>
</dbReference>
<dbReference type="GeneID" id="106474954"/>
<feature type="transmembrane region" description="Helical" evidence="5">
    <location>
        <begin position="264"/>
        <end position="281"/>
    </location>
</feature>
<feature type="non-terminal residue" evidence="8">
    <location>
        <position position="1"/>
    </location>
</feature>
<dbReference type="InterPro" id="IPR036259">
    <property type="entry name" value="MFS_trans_sf"/>
</dbReference>
<evidence type="ECO:0000256" key="5">
    <source>
        <dbReference type="SAM" id="Phobius"/>
    </source>
</evidence>
<feature type="transmembrane region" description="Helical" evidence="5">
    <location>
        <begin position="218"/>
        <end position="244"/>
    </location>
</feature>
<dbReference type="PROSITE" id="PS50850">
    <property type="entry name" value="MFS"/>
    <property type="match status" value="1"/>
</dbReference>
<dbReference type="PANTHER" id="PTHR43184:SF12">
    <property type="entry name" value="SUGAR PHOSPHATE EXCHANGER 3"/>
    <property type="match status" value="1"/>
</dbReference>